<dbReference type="InterPro" id="IPR013551">
    <property type="entry name" value="YicC-like_C"/>
</dbReference>
<evidence type="ECO:0000313" key="10">
    <source>
        <dbReference type="Proteomes" id="UP000003915"/>
    </source>
</evidence>
<dbReference type="Proteomes" id="UP000003915">
    <property type="component" value="Unassembled WGS sequence"/>
</dbReference>
<accession>A0A6C8GVW6</accession>
<dbReference type="GO" id="GO:0004521">
    <property type="term" value="F:RNA endonuclease activity"/>
    <property type="evidence" value="ECO:0007669"/>
    <property type="project" value="InterPro"/>
</dbReference>
<comment type="similarity">
    <text evidence="5">Belongs to the YicC/YloC family.</text>
</comment>
<evidence type="ECO:0000313" key="9">
    <source>
        <dbReference type="EMBL" id="EHC86166.1"/>
    </source>
</evidence>
<comment type="cofactor">
    <cofactor evidence="1">
        <name>a divalent metal cation</name>
        <dbReference type="ChEBI" id="CHEBI:60240"/>
    </cofactor>
</comment>
<reference evidence="9 10" key="1">
    <citation type="journal article" date="2011" name="BMC Genomics">
        <title>Genome sequencing reveals diversification of virulence factor content and possible host adaptation in distinct subpopulations of Salmonella enterica.</title>
        <authorList>
            <person name="den Bakker H.C."/>
            <person name="Moreno Switt A.I."/>
            <person name="Govoni G."/>
            <person name="Cummings C.A."/>
            <person name="Ranieri M.L."/>
            <person name="Degoricija L."/>
            <person name="Hoelzer K."/>
            <person name="Rodriguez-Rivera L.D."/>
            <person name="Brown S."/>
            <person name="Bolchacova E."/>
            <person name="Furtado M.R."/>
            <person name="Wiedmann M."/>
        </authorList>
    </citation>
    <scope>NUCLEOTIDE SEQUENCE [LARGE SCALE GENOMIC DNA]</scope>
    <source>
        <strain evidence="9 10">R8-3404</strain>
    </source>
</reference>
<dbReference type="GO" id="GO:0016787">
    <property type="term" value="F:hydrolase activity"/>
    <property type="evidence" value="ECO:0007669"/>
    <property type="project" value="UniProtKB-KW"/>
</dbReference>
<gene>
    <name evidence="9" type="ORF">LTSEUGA_5213</name>
</gene>
<dbReference type="PANTHER" id="PTHR30636">
    <property type="entry name" value="UPF0701 PROTEIN YICC"/>
    <property type="match status" value="1"/>
</dbReference>
<sequence length="298" mass="34328">MIRSMTAYARREIKGEWGSATWEMRSVNQRYLETYFRLPEQFRSLEPVVRERIRTRLTRGKVECMLRFEPDASAQGELILNEKLAKQLVSAANWVKMQSDEGEINPVDILRWPGVMAAQEQDLDAIAAEILAALDGTLDDFIVARDGTLDDFIVARETEGQALKALIEQRLEGVSAEVAKVRAHMPEILQWQRERLVAKLEDAQVQLENNRLEQELVMMAQRIDVAEELDRLEAHVKETYNILKKKEAVGRRLDFMMQEFNRESNTLASKSINADVTNSAIELKVLIEQMREQIQNIE</sequence>
<keyword evidence="2" id="KW-0540">Nuclease</keyword>
<keyword evidence="4" id="KW-0378">Hydrolase</keyword>
<comment type="caution">
    <text evidence="9">The sequence shown here is derived from an EMBL/GenBank/DDBJ whole genome shotgun (WGS) entry which is preliminary data.</text>
</comment>
<organism evidence="9 10">
    <name type="scientific">Salmonella enterica subsp. enterica serovar Uganda str. R8-3404</name>
    <dbReference type="NCBI Taxonomy" id="913083"/>
    <lineage>
        <taxon>Bacteria</taxon>
        <taxon>Pseudomonadati</taxon>
        <taxon>Pseudomonadota</taxon>
        <taxon>Gammaproteobacteria</taxon>
        <taxon>Enterobacterales</taxon>
        <taxon>Enterobacteriaceae</taxon>
        <taxon>Salmonella</taxon>
    </lineage>
</organism>
<dbReference type="PANTHER" id="PTHR30636:SF3">
    <property type="entry name" value="UPF0701 PROTEIN YICC"/>
    <property type="match status" value="1"/>
</dbReference>
<feature type="domain" description="Endoribonuclease YicC-like C-terminal" evidence="8">
    <location>
        <begin position="182"/>
        <end position="298"/>
    </location>
</feature>
<feature type="domain" description="Endoribonuclease YicC-like N-terminal" evidence="7">
    <location>
        <begin position="2"/>
        <end position="145"/>
    </location>
</feature>
<evidence type="ECO:0000256" key="3">
    <source>
        <dbReference type="ARBA" id="ARBA00022759"/>
    </source>
</evidence>
<keyword evidence="6" id="KW-0175">Coiled coil</keyword>
<keyword evidence="3" id="KW-0255">Endonuclease</keyword>
<dbReference type="InterPro" id="IPR013527">
    <property type="entry name" value="YicC-like_N"/>
</dbReference>
<proteinExistence type="inferred from homology"/>
<name>A0A6C8GVW6_SALET</name>
<dbReference type="EMBL" id="AFCV01001306">
    <property type="protein sequence ID" value="EHC86166.1"/>
    <property type="molecule type" value="Genomic_DNA"/>
</dbReference>
<dbReference type="Pfam" id="PF03755">
    <property type="entry name" value="YicC-like_N"/>
    <property type="match status" value="1"/>
</dbReference>
<dbReference type="AlphaFoldDB" id="A0A6C8GVW6"/>
<feature type="coiled-coil region" evidence="6">
    <location>
        <begin position="193"/>
        <end position="229"/>
    </location>
</feature>
<evidence type="ECO:0000256" key="1">
    <source>
        <dbReference type="ARBA" id="ARBA00001968"/>
    </source>
</evidence>
<dbReference type="InterPro" id="IPR005229">
    <property type="entry name" value="YicC/YloC-like"/>
</dbReference>
<evidence type="ECO:0000256" key="2">
    <source>
        <dbReference type="ARBA" id="ARBA00022722"/>
    </source>
</evidence>
<evidence type="ECO:0000256" key="4">
    <source>
        <dbReference type="ARBA" id="ARBA00022801"/>
    </source>
</evidence>
<evidence type="ECO:0000259" key="7">
    <source>
        <dbReference type="Pfam" id="PF03755"/>
    </source>
</evidence>
<dbReference type="NCBIfam" id="TIGR00255">
    <property type="entry name" value="YicC/YloC family endoribonuclease"/>
    <property type="match status" value="2"/>
</dbReference>
<evidence type="ECO:0000256" key="5">
    <source>
        <dbReference type="ARBA" id="ARBA00035648"/>
    </source>
</evidence>
<protein>
    <submittedName>
        <fullName evidence="9">Protein YicC</fullName>
    </submittedName>
</protein>
<evidence type="ECO:0000259" key="8">
    <source>
        <dbReference type="Pfam" id="PF08340"/>
    </source>
</evidence>
<dbReference type="Pfam" id="PF08340">
    <property type="entry name" value="YicC-like_C"/>
    <property type="match status" value="1"/>
</dbReference>
<evidence type="ECO:0000256" key="6">
    <source>
        <dbReference type="SAM" id="Coils"/>
    </source>
</evidence>